<dbReference type="SUPFAM" id="SSF63411">
    <property type="entry name" value="LuxS/MPP-like metallohydrolase"/>
    <property type="match status" value="4"/>
</dbReference>
<dbReference type="InterPro" id="IPR050626">
    <property type="entry name" value="Peptidase_M16"/>
</dbReference>
<reference evidence="11 12" key="1">
    <citation type="journal article" date="2014" name="Int. J. Syst. Evol. Microbiol.">
        <title>Complete genome sequence of Corynebacterium casei LMG S-19264T (=DSM 44701T), isolated from a smear-ripened cheese.</title>
        <authorList>
            <consortium name="US DOE Joint Genome Institute (JGI-PGF)"/>
            <person name="Walter F."/>
            <person name="Albersmeier A."/>
            <person name="Kalinowski J."/>
            <person name="Ruckert C."/>
        </authorList>
    </citation>
    <scope>NUCLEOTIDE SEQUENCE [LARGE SCALE GENOMIC DNA]</scope>
    <source>
        <strain evidence="11 12">KCTC 12285</strain>
    </source>
</reference>
<organism evidence="11 12">
    <name type="scientific">Aquimarina muelleri</name>
    <dbReference type="NCBI Taxonomy" id="279356"/>
    <lineage>
        <taxon>Bacteria</taxon>
        <taxon>Pseudomonadati</taxon>
        <taxon>Bacteroidota</taxon>
        <taxon>Flavobacteriia</taxon>
        <taxon>Flavobacteriales</taxon>
        <taxon>Flavobacteriaceae</taxon>
        <taxon>Aquimarina</taxon>
    </lineage>
</organism>
<sequence>MKLIKSVLLFCIITCLSNCKKSTSETNVSQEIKVEKHTDASGFKYETVTNDPTGLRLYTLENGLKVYLAKNEEEPKIQTYIAVRAGSNYDPKEATGLAHYLEHMVFKGTDEIGTQDFEKENVLLKQISDLYEQHKGESDPDKKKEIYKKIDEVSQEASKISISNEYDKMISSLGAEGTNAHTWFEETVYKNKIPTNELDKWLKVESERFSQLVLRLFHTELEAVYEEFNRGQDNDGRKAYAAMLEGLFPNHPYGQQKTIGTSEHLKNPSMVAIHNYFDKYYVPNNIAMVLVGDLDFDETIQKVNNTFGQFEKKEVVHPTLPKENPITSPIVKEVFGPTAESVSLAFRTDAIGTKEEKMLTLADMLLANGNAGLIDLNLNQKQAVQSAGCSPTFLNDYGYHQFYGSPKANQTLDEVKDLLLSQIDKLKKGEFEDWMMSAVINDLKLNQTRQYENNTALASAYYNAFIHHQDWKDKVAYLDELKKISKQELVDFANSFYKDNYVVVYKRKGEDKNISKVENPGITPVELNRDKESKFVQDFKKIEAPALKPKFIDYKSAIKETKTDSGLQVSYIDNPNNDLFDLNIIFDMGQDHDRKASLAAGYLDYLGTDKYTPEELKKEFYKLGINYSVNTGSDKTYVGISGLKENLDAGLALLEHLWSNAVPNQETYAKYVDQIAKGRQNSKLQKGNILWSGLMNYGMYGDNSPLRNIYTIGELQDINPKELVDKIKQLRDFKQRIFYYGKNVDAAVASINKNHKIKGELLDYPEKTKYIEKETGGNVYFVDYDMVQSEMIFLAKGAEFDPNKMAASRLFNTYFGSGLSSIVFQEIRESKSLAYSAFSAYSTAQEKGDSNYIYAYIGTQANKMPQAVDAMMDLMTNMPEAEEQFNAAKEATLKKIAAQRITKSNIFWTYEGLKKRGIENDNRKEMYETIKNMTLSDLKSFFDQNIKGETYNVLVIGNKKEVDIKALSKLGEVKEMDIDYLFNYEKKNEDIKL</sequence>
<dbReference type="EMBL" id="BMWS01000001">
    <property type="protein sequence ID" value="GGX02457.1"/>
    <property type="molecule type" value="Genomic_DNA"/>
</dbReference>
<evidence type="ECO:0000256" key="7">
    <source>
        <dbReference type="ARBA" id="ARBA00023049"/>
    </source>
</evidence>
<evidence type="ECO:0000256" key="5">
    <source>
        <dbReference type="ARBA" id="ARBA00022801"/>
    </source>
</evidence>
<dbReference type="GO" id="GO:0004222">
    <property type="term" value="F:metalloendopeptidase activity"/>
    <property type="evidence" value="ECO:0007669"/>
    <property type="project" value="InterPro"/>
</dbReference>
<dbReference type="InterPro" id="IPR001431">
    <property type="entry name" value="Pept_M16_Zn_BS"/>
</dbReference>
<dbReference type="GO" id="GO:0046872">
    <property type="term" value="F:metal ion binding"/>
    <property type="evidence" value="ECO:0007669"/>
    <property type="project" value="UniProtKB-KW"/>
</dbReference>
<dbReference type="PANTHER" id="PTHR43690">
    <property type="entry name" value="NARDILYSIN"/>
    <property type="match status" value="1"/>
</dbReference>
<keyword evidence="6" id="KW-0862">Zinc</keyword>
<dbReference type="Gene3D" id="3.30.830.10">
    <property type="entry name" value="Metalloenzyme, LuxS/M16 peptidase-like"/>
    <property type="match status" value="4"/>
</dbReference>
<feature type="domain" description="Peptidase M16 N-terminal" evidence="9">
    <location>
        <begin position="66"/>
        <end position="118"/>
    </location>
</feature>
<dbReference type="InterPro" id="IPR007863">
    <property type="entry name" value="Peptidase_M16_C"/>
</dbReference>
<name>A0A918JRE5_9FLAO</name>
<evidence type="ECO:0000256" key="2">
    <source>
        <dbReference type="ARBA" id="ARBA00007261"/>
    </source>
</evidence>
<keyword evidence="5" id="KW-0378">Hydrolase</keyword>
<evidence type="ECO:0000256" key="3">
    <source>
        <dbReference type="ARBA" id="ARBA00022670"/>
    </source>
</evidence>
<proteinExistence type="inferred from homology"/>
<keyword evidence="3" id="KW-0645">Protease</keyword>
<dbReference type="Proteomes" id="UP000601108">
    <property type="component" value="Unassembled WGS sequence"/>
</dbReference>
<dbReference type="PANTHER" id="PTHR43690:SF17">
    <property type="entry name" value="PROTEIN YHJJ"/>
    <property type="match status" value="1"/>
</dbReference>
<evidence type="ECO:0000256" key="4">
    <source>
        <dbReference type="ARBA" id="ARBA00022723"/>
    </source>
</evidence>
<gene>
    <name evidence="11" type="ORF">GCM10007384_00210</name>
</gene>
<dbReference type="AlphaFoldDB" id="A0A918JRE5"/>
<dbReference type="Pfam" id="PF00675">
    <property type="entry name" value="Peptidase_M16"/>
    <property type="match status" value="1"/>
</dbReference>
<protein>
    <submittedName>
        <fullName evidence="11">Peptidase M16</fullName>
    </submittedName>
</protein>
<dbReference type="InterPro" id="IPR011249">
    <property type="entry name" value="Metalloenz_LuxS/M16"/>
</dbReference>
<evidence type="ECO:0000313" key="12">
    <source>
        <dbReference type="Proteomes" id="UP000601108"/>
    </source>
</evidence>
<dbReference type="RefSeq" id="WP_027412833.1">
    <property type="nucleotide sequence ID" value="NZ_BMWS01000001.1"/>
</dbReference>
<evidence type="ECO:0000256" key="8">
    <source>
        <dbReference type="RuleBase" id="RU004447"/>
    </source>
</evidence>
<accession>A0A918JRE5</accession>
<feature type="domain" description="Peptidase M16 C-terminal" evidence="10">
    <location>
        <begin position="765"/>
        <end position="891"/>
    </location>
</feature>
<evidence type="ECO:0000259" key="10">
    <source>
        <dbReference type="Pfam" id="PF05193"/>
    </source>
</evidence>
<evidence type="ECO:0000256" key="6">
    <source>
        <dbReference type="ARBA" id="ARBA00022833"/>
    </source>
</evidence>
<evidence type="ECO:0000256" key="1">
    <source>
        <dbReference type="ARBA" id="ARBA00001947"/>
    </source>
</evidence>
<dbReference type="GO" id="GO:0006508">
    <property type="term" value="P:proteolysis"/>
    <property type="evidence" value="ECO:0007669"/>
    <property type="project" value="UniProtKB-KW"/>
</dbReference>
<feature type="domain" description="Peptidase M16 C-terminal" evidence="10">
    <location>
        <begin position="273"/>
        <end position="441"/>
    </location>
</feature>
<comment type="cofactor">
    <cofactor evidence="1">
        <name>Zn(2+)</name>
        <dbReference type="ChEBI" id="CHEBI:29105"/>
    </cofactor>
</comment>
<evidence type="ECO:0000259" key="9">
    <source>
        <dbReference type="Pfam" id="PF00675"/>
    </source>
</evidence>
<keyword evidence="12" id="KW-1185">Reference proteome</keyword>
<dbReference type="InterPro" id="IPR011765">
    <property type="entry name" value="Pept_M16_N"/>
</dbReference>
<keyword evidence="4" id="KW-0479">Metal-binding</keyword>
<dbReference type="PROSITE" id="PS00143">
    <property type="entry name" value="INSULINASE"/>
    <property type="match status" value="1"/>
</dbReference>
<comment type="caution">
    <text evidence="11">The sequence shown here is derived from an EMBL/GenBank/DDBJ whole genome shotgun (WGS) entry which is preliminary data.</text>
</comment>
<keyword evidence="7" id="KW-0482">Metalloprotease</keyword>
<evidence type="ECO:0000313" key="11">
    <source>
        <dbReference type="EMBL" id="GGX02457.1"/>
    </source>
</evidence>
<dbReference type="Pfam" id="PF05193">
    <property type="entry name" value="Peptidase_M16_C"/>
    <property type="match status" value="2"/>
</dbReference>
<comment type="similarity">
    <text evidence="2 8">Belongs to the peptidase M16 family.</text>
</comment>